<proteinExistence type="predicted"/>
<feature type="region of interest" description="Disordered" evidence="1">
    <location>
        <begin position="22"/>
        <end position="44"/>
    </location>
</feature>
<feature type="chain" id="PRO_5040280623" evidence="3">
    <location>
        <begin position="20"/>
        <end position="214"/>
    </location>
</feature>
<protein>
    <submittedName>
        <fullName evidence="4">Uncharacterized protein</fullName>
    </submittedName>
</protein>
<keyword evidence="3" id="KW-0732">Signal</keyword>
<keyword evidence="2" id="KW-0472">Membrane</keyword>
<feature type="transmembrane region" description="Helical" evidence="2">
    <location>
        <begin position="134"/>
        <end position="167"/>
    </location>
</feature>
<reference evidence="4" key="1">
    <citation type="submission" date="2022-01" db="EMBL/GenBank/DDBJ databases">
        <authorList>
            <person name="King R."/>
        </authorList>
    </citation>
    <scope>NUCLEOTIDE SEQUENCE</scope>
</reference>
<evidence type="ECO:0000256" key="3">
    <source>
        <dbReference type="SAM" id="SignalP"/>
    </source>
</evidence>
<dbReference type="EMBL" id="OU895877">
    <property type="protein sequence ID" value="CAG9801443.1"/>
    <property type="molecule type" value="Genomic_DNA"/>
</dbReference>
<evidence type="ECO:0000256" key="1">
    <source>
        <dbReference type="SAM" id="MobiDB-lite"/>
    </source>
</evidence>
<keyword evidence="2" id="KW-1133">Transmembrane helix</keyword>
<dbReference type="OrthoDB" id="6618165at2759"/>
<evidence type="ECO:0000313" key="4">
    <source>
        <dbReference type="EMBL" id="CAG9801443.1"/>
    </source>
</evidence>
<feature type="signal peptide" evidence="3">
    <location>
        <begin position="1"/>
        <end position="19"/>
    </location>
</feature>
<evidence type="ECO:0000256" key="2">
    <source>
        <dbReference type="SAM" id="Phobius"/>
    </source>
</evidence>
<dbReference type="Proteomes" id="UP001153620">
    <property type="component" value="Chromosome 1"/>
</dbReference>
<name>A0A9N9RN33_9DIPT</name>
<keyword evidence="2" id="KW-0812">Transmembrane</keyword>
<gene>
    <name evidence="4" type="ORF">CHIRRI_LOCUS4371</name>
</gene>
<organism evidence="4 5">
    <name type="scientific">Chironomus riparius</name>
    <dbReference type="NCBI Taxonomy" id="315576"/>
    <lineage>
        <taxon>Eukaryota</taxon>
        <taxon>Metazoa</taxon>
        <taxon>Ecdysozoa</taxon>
        <taxon>Arthropoda</taxon>
        <taxon>Hexapoda</taxon>
        <taxon>Insecta</taxon>
        <taxon>Pterygota</taxon>
        <taxon>Neoptera</taxon>
        <taxon>Endopterygota</taxon>
        <taxon>Diptera</taxon>
        <taxon>Nematocera</taxon>
        <taxon>Chironomoidea</taxon>
        <taxon>Chironomidae</taxon>
        <taxon>Chironominae</taxon>
        <taxon>Chironomus</taxon>
    </lineage>
</organism>
<evidence type="ECO:0000313" key="5">
    <source>
        <dbReference type="Proteomes" id="UP001153620"/>
    </source>
</evidence>
<keyword evidence="5" id="KW-1185">Reference proteome</keyword>
<dbReference type="AlphaFoldDB" id="A0A9N9RN33"/>
<reference evidence="4" key="2">
    <citation type="submission" date="2022-10" db="EMBL/GenBank/DDBJ databases">
        <authorList>
            <consortium name="ENA_rothamsted_submissions"/>
            <consortium name="culmorum"/>
            <person name="King R."/>
        </authorList>
    </citation>
    <scope>NUCLEOTIDE SEQUENCE</scope>
</reference>
<accession>A0A9N9RN33</accession>
<sequence length="214" mass="23350">MNKFLCSFVFIGFIGVISAAETTSTTTNPPPKKDPVPQTSYVPSATNYQSSNSEAAILNNQAYDPTLYQTFVPQDAVQQYVSQYGGYAGQALEGFLIPTFERNDYTHDTTPTFVAILKSFLPGPKIIFAILAKIVALLASAIGVVFFGGAVTSFVCAFTPLCTITFLGRPLALIKKETKDLVDKIGEEFTADRVKRAADLLKLAYDKYNAMQKN</sequence>